<feature type="compositionally biased region" description="Basic residues" evidence="1">
    <location>
        <begin position="62"/>
        <end position="72"/>
    </location>
</feature>
<reference evidence="2" key="1">
    <citation type="submission" date="2023-07" db="EMBL/GenBank/DDBJ databases">
        <authorList>
            <consortium name="AG Swart"/>
            <person name="Singh M."/>
            <person name="Singh A."/>
            <person name="Seah K."/>
            <person name="Emmerich C."/>
        </authorList>
    </citation>
    <scope>NUCLEOTIDE SEQUENCE</scope>
    <source>
        <strain evidence="2">DP1</strain>
    </source>
</reference>
<feature type="compositionally biased region" description="Basic residues" evidence="1">
    <location>
        <begin position="82"/>
        <end position="95"/>
    </location>
</feature>
<gene>
    <name evidence="2" type="ORF">ECRASSUSDP1_LOCUS25663</name>
</gene>
<feature type="region of interest" description="Disordered" evidence="1">
    <location>
        <begin position="57"/>
        <end position="95"/>
    </location>
</feature>
<protein>
    <submittedName>
        <fullName evidence="2">Uncharacterized protein</fullName>
    </submittedName>
</protein>
<dbReference type="EMBL" id="CAMPGE010026453">
    <property type="protein sequence ID" value="CAI2384142.1"/>
    <property type="molecule type" value="Genomic_DNA"/>
</dbReference>
<evidence type="ECO:0000313" key="2">
    <source>
        <dbReference type="EMBL" id="CAI2384142.1"/>
    </source>
</evidence>
<dbReference type="Proteomes" id="UP001295684">
    <property type="component" value="Unassembled WGS sequence"/>
</dbReference>
<organism evidence="2 3">
    <name type="scientific">Euplotes crassus</name>
    <dbReference type="NCBI Taxonomy" id="5936"/>
    <lineage>
        <taxon>Eukaryota</taxon>
        <taxon>Sar</taxon>
        <taxon>Alveolata</taxon>
        <taxon>Ciliophora</taxon>
        <taxon>Intramacronucleata</taxon>
        <taxon>Spirotrichea</taxon>
        <taxon>Hypotrichia</taxon>
        <taxon>Euplotida</taxon>
        <taxon>Euplotidae</taxon>
        <taxon>Moneuplotes</taxon>
    </lineage>
</organism>
<accession>A0AAD2D7U6</accession>
<comment type="caution">
    <text evidence="2">The sequence shown here is derived from an EMBL/GenBank/DDBJ whole genome shotgun (WGS) entry which is preliminary data.</text>
</comment>
<proteinExistence type="predicted"/>
<keyword evidence="3" id="KW-1185">Reference proteome</keyword>
<evidence type="ECO:0000256" key="1">
    <source>
        <dbReference type="SAM" id="MobiDB-lite"/>
    </source>
</evidence>
<evidence type="ECO:0000313" key="3">
    <source>
        <dbReference type="Proteomes" id="UP001295684"/>
    </source>
</evidence>
<dbReference type="AlphaFoldDB" id="A0AAD2D7U6"/>
<name>A0AAD2D7U6_EUPCR</name>
<sequence>MFSLKTLLYKTPSVSAISGRRTICSSQAFNVKQGNASIYIDHEVTDPLAFPFEESEMDLKGRNSRPPKKANHGARPCSSVMRKLKRSKMPKRRAS</sequence>